<protein>
    <submittedName>
        <fullName evidence="3">Uncharacterized protein</fullName>
    </submittedName>
</protein>
<name>A0ABR0EC78_ZASCE</name>
<keyword evidence="2" id="KW-0560">Oxidoreductase</keyword>
<dbReference type="InterPro" id="IPR036291">
    <property type="entry name" value="NAD(P)-bd_dom_sf"/>
</dbReference>
<keyword evidence="4" id="KW-1185">Reference proteome</keyword>
<comment type="similarity">
    <text evidence="1">Belongs to the short-chain dehydrogenases/reductases (SDR) family.</text>
</comment>
<accession>A0ABR0EC78</accession>
<dbReference type="PANTHER" id="PTHR43180">
    <property type="entry name" value="3-OXOACYL-(ACYL-CARRIER-PROTEIN) REDUCTASE (AFU_ORTHOLOGUE AFUA_6G11210)"/>
    <property type="match status" value="1"/>
</dbReference>
<proteinExistence type="inferred from homology"/>
<dbReference type="EMBL" id="JAXOVC010000007">
    <property type="protein sequence ID" value="KAK4498866.1"/>
    <property type="molecule type" value="Genomic_DNA"/>
</dbReference>
<comment type="caution">
    <text evidence="3">The sequence shown here is derived from an EMBL/GenBank/DDBJ whole genome shotgun (WGS) entry which is preliminary data.</text>
</comment>
<dbReference type="SUPFAM" id="SSF51735">
    <property type="entry name" value="NAD(P)-binding Rossmann-fold domains"/>
    <property type="match status" value="1"/>
</dbReference>
<dbReference type="PANTHER" id="PTHR43180:SF86">
    <property type="entry name" value="DEHYDROGENASE, PUTATIVE (AFU_ORTHOLOGUE AFUA_3G00290)-RELATED"/>
    <property type="match status" value="1"/>
</dbReference>
<dbReference type="Gene3D" id="3.40.50.720">
    <property type="entry name" value="NAD(P)-binding Rossmann-like Domain"/>
    <property type="match status" value="1"/>
</dbReference>
<evidence type="ECO:0000256" key="2">
    <source>
        <dbReference type="ARBA" id="ARBA00023002"/>
    </source>
</evidence>
<dbReference type="Pfam" id="PF00106">
    <property type="entry name" value="adh_short"/>
    <property type="match status" value="1"/>
</dbReference>
<reference evidence="3 4" key="1">
    <citation type="journal article" date="2023" name="G3 (Bethesda)">
        <title>A chromosome-level genome assembly of Zasmidium syzygii isolated from banana leaves.</title>
        <authorList>
            <person name="van Westerhoven A.C."/>
            <person name="Mehrabi R."/>
            <person name="Talebi R."/>
            <person name="Steentjes M.B.F."/>
            <person name="Corcolon B."/>
            <person name="Chong P.A."/>
            <person name="Kema G.H.J."/>
            <person name="Seidl M.F."/>
        </authorList>
    </citation>
    <scope>NUCLEOTIDE SEQUENCE [LARGE SCALE GENOMIC DNA]</scope>
    <source>
        <strain evidence="3 4">P124</strain>
    </source>
</reference>
<evidence type="ECO:0000313" key="3">
    <source>
        <dbReference type="EMBL" id="KAK4498866.1"/>
    </source>
</evidence>
<sequence length="299" mass="32522">MAHFKPVESIFANLKNKVVVLTGGSTGIGAATVRILGQQGAHIHFGDINASAAEDLTKEVPSSSFVQCDVAKYTDIYNLFKQAHDKHGRVDHAISCAGIFESGNLYDPKLTIETVGQEPANTKTLDVNLLGSVYFSRIAAVFLRTNLQKGVEDKSLLLLSSVNAWRESPGLFTYQASKHGIQGLLRSSRKTLFERDGLRVNAVCPGVTDTPLAAAVVGAFKENNLYWQTADSVAKIVVGLLATTEVHGKAYYIEGGDAWEVEDGIYREQPRWMGEEATRRMRVNAEAVQKGALVPKGNK</sequence>
<evidence type="ECO:0000256" key="1">
    <source>
        <dbReference type="ARBA" id="ARBA00006484"/>
    </source>
</evidence>
<dbReference type="InterPro" id="IPR002347">
    <property type="entry name" value="SDR_fam"/>
</dbReference>
<gene>
    <name evidence="3" type="ORF">PRZ48_009376</name>
</gene>
<dbReference type="Proteomes" id="UP001305779">
    <property type="component" value="Unassembled WGS sequence"/>
</dbReference>
<organism evidence="3 4">
    <name type="scientific">Zasmidium cellare</name>
    <name type="common">Wine cellar mold</name>
    <name type="synonym">Racodium cellare</name>
    <dbReference type="NCBI Taxonomy" id="395010"/>
    <lineage>
        <taxon>Eukaryota</taxon>
        <taxon>Fungi</taxon>
        <taxon>Dikarya</taxon>
        <taxon>Ascomycota</taxon>
        <taxon>Pezizomycotina</taxon>
        <taxon>Dothideomycetes</taxon>
        <taxon>Dothideomycetidae</taxon>
        <taxon>Mycosphaerellales</taxon>
        <taxon>Mycosphaerellaceae</taxon>
        <taxon>Zasmidium</taxon>
    </lineage>
</organism>
<dbReference type="PRINTS" id="PR00081">
    <property type="entry name" value="GDHRDH"/>
</dbReference>
<evidence type="ECO:0000313" key="4">
    <source>
        <dbReference type="Proteomes" id="UP001305779"/>
    </source>
</evidence>